<feature type="compositionally biased region" description="Low complexity" evidence="1">
    <location>
        <begin position="82"/>
        <end position="102"/>
    </location>
</feature>
<evidence type="ECO:0000313" key="3">
    <source>
        <dbReference type="Proteomes" id="UP000275267"/>
    </source>
</evidence>
<feature type="compositionally biased region" description="Basic and acidic residues" evidence="1">
    <location>
        <begin position="60"/>
        <end position="73"/>
    </location>
</feature>
<protein>
    <submittedName>
        <fullName evidence="2">Transposon protein, putative, CACTA, En/Spm sub-class</fullName>
    </submittedName>
</protein>
<dbReference type="EMBL" id="PQIB02000002">
    <property type="protein sequence ID" value="RLN34225.1"/>
    <property type="molecule type" value="Genomic_DNA"/>
</dbReference>
<dbReference type="AlphaFoldDB" id="A0A3L6T7E4"/>
<name>A0A3L6T7E4_PANMI</name>
<feature type="region of interest" description="Disordered" evidence="1">
    <location>
        <begin position="50"/>
        <end position="130"/>
    </location>
</feature>
<evidence type="ECO:0000256" key="1">
    <source>
        <dbReference type="SAM" id="MobiDB-lite"/>
    </source>
</evidence>
<reference evidence="3" key="1">
    <citation type="journal article" date="2019" name="Nat. Commun.">
        <title>The genome of broomcorn millet.</title>
        <authorList>
            <person name="Zou C."/>
            <person name="Miki D."/>
            <person name="Li D."/>
            <person name="Tang Q."/>
            <person name="Xiao L."/>
            <person name="Rajput S."/>
            <person name="Deng P."/>
            <person name="Jia W."/>
            <person name="Huang R."/>
            <person name="Zhang M."/>
            <person name="Sun Y."/>
            <person name="Hu J."/>
            <person name="Fu X."/>
            <person name="Schnable P.S."/>
            <person name="Li F."/>
            <person name="Zhang H."/>
            <person name="Feng B."/>
            <person name="Zhu X."/>
            <person name="Liu R."/>
            <person name="Schnable J.C."/>
            <person name="Zhu J.-K."/>
            <person name="Zhang H."/>
        </authorList>
    </citation>
    <scope>NUCLEOTIDE SEQUENCE [LARGE SCALE GENOMIC DNA]</scope>
</reference>
<accession>A0A3L6T7E4</accession>
<proteinExistence type="predicted"/>
<gene>
    <name evidence="2" type="ORF">C2845_PM03G35110</name>
</gene>
<dbReference type="Proteomes" id="UP000275267">
    <property type="component" value="Unassembled WGS sequence"/>
</dbReference>
<evidence type="ECO:0000313" key="2">
    <source>
        <dbReference type="EMBL" id="RLN34225.1"/>
    </source>
</evidence>
<keyword evidence="3" id="KW-1185">Reference proteome</keyword>
<comment type="caution">
    <text evidence="2">The sequence shown here is derived from an EMBL/GenBank/DDBJ whole genome shotgun (WGS) entry which is preliminary data.</text>
</comment>
<sequence length="208" mass="23110">MDGAGEEAERILMDAINECSTSVYENYGEEEARTTDSFLNFFGDGIAEEQDDGFTLMHEQPVRSDNPIEIRPDNDDDGDFGGPSSTPLRAPSSPSPARARSTPTPPAPAKGKKKTSSLPPAGTPGPKKRKVVVKKIGPNKKLEYELSGDELDEHVRERLDEHFKPRPPEKRVRVDPATAENVYNCLRDVPERPVKLRSDYDRTLIKAH</sequence>
<organism evidence="2 3">
    <name type="scientific">Panicum miliaceum</name>
    <name type="common">Proso millet</name>
    <name type="synonym">Broomcorn millet</name>
    <dbReference type="NCBI Taxonomy" id="4540"/>
    <lineage>
        <taxon>Eukaryota</taxon>
        <taxon>Viridiplantae</taxon>
        <taxon>Streptophyta</taxon>
        <taxon>Embryophyta</taxon>
        <taxon>Tracheophyta</taxon>
        <taxon>Spermatophyta</taxon>
        <taxon>Magnoliopsida</taxon>
        <taxon>Liliopsida</taxon>
        <taxon>Poales</taxon>
        <taxon>Poaceae</taxon>
        <taxon>PACMAD clade</taxon>
        <taxon>Panicoideae</taxon>
        <taxon>Panicodae</taxon>
        <taxon>Paniceae</taxon>
        <taxon>Panicinae</taxon>
        <taxon>Panicum</taxon>
        <taxon>Panicum sect. Panicum</taxon>
    </lineage>
</organism>